<sequence>MLPSTFNRLTRTPGWAKVCLPSRVYTEVRTALGRIDAIVRFDTGIRIFEFKLDGGAEAALAGIREKDYAGPYRTAGKPVYLVGVGFDSEQ</sequence>
<dbReference type="InterPro" id="IPR012547">
    <property type="entry name" value="PDDEXK_9"/>
</dbReference>
<proteinExistence type="predicted"/>
<name>A0A450TD76_9GAMM</name>
<organism evidence="1">
    <name type="scientific">Candidatus Kentrum sp. FW</name>
    <dbReference type="NCBI Taxonomy" id="2126338"/>
    <lineage>
        <taxon>Bacteria</taxon>
        <taxon>Pseudomonadati</taxon>
        <taxon>Pseudomonadota</taxon>
        <taxon>Gammaproteobacteria</taxon>
        <taxon>Candidatus Kentrum</taxon>
    </lineage>
</organism>
<reference evidence="1" key="1">
    <citation type="submission" date="2019-02" db="EMBL/GenBank/DDBJ databases">
        <authorList>
            <person name="Gruber-Vodicka R. H."/>
            <person name="Seah K. B. B."/>
        </authorList>
    </citation>
    <scope>NUCLEOTIDE SEQUENCE</scope>
    <source>
        <strain evidence="1">BECK_BZ131</strain>
    </source>
</reference>
<dbReference type="AlphaFoldDB" id="A0A450TD76"/>
<protein>
    <submittedName>
        <fullName evidence="1">PD-(D/E)XK nuclease superfamily protein</fullName>
    </submittedName>
</protein>
<gene>
    <name evidence="1" type="ORF">BECKFW1821C_GA0114237_100671</name>
</gene>
<dbReference type="EMBL" id="CAADFE010000006">
    <property type="protein sequence ID" value="VFJ64929.1"/>
    <property type="molecule type" value="Genomic_DNA"/>
</dbReference>
<evidence type="ECO:0000313" key="1">
    <source>
        <dbReference type="EMBL" id="VFJ64929.1"/>
    </source>
</evidence>
<dbReference type="Pfam" id="PF08011">
    <property type="entry name" value="PDDEXK_9"/>
    <property type="match status" value="1"/>
</dbReference>
<accession>A0A450TD76</accession>